<dbReference type="EMBL" id="CP072842">
    <property type="protein sequence ID" value="QTV04597.1"/>
    <property type="molecule type" value="Genomic_DNA"/>
</dbReference>
<sequence length="261" mass="29622">MKRIINRALVFIIFSMLASCISLKDIQLIQPDEKLKLDNKGMIDYSVPEYYIQKNDMLLINVSSTNPSTLGILSDFTTSGNRTFATGQNQGVWVRDDGKIELPRIGKIEVEGLTIKQAREKIQEEFYKIYTPEGTFIDVNLTGIEYTMIGEANRGVFRADKRDMTILEAFARSGGDNIYADLKNVRIIRTTPDGTKQVHVDLTKESIMNSEYYWIQNNDIIVVNPRKEKIWGVGLNPLSVVTTTMGVIGTILGVYLFFDRF</sequence>
<keyword evidence="2" id="KW-0472">Membrane</keyword>
<evidence type="ECO:0000256" key="2">
    <source>
        <dbReference type="SAM" id="Phobius"/>
    </source>
</evidence>
<organism evidence="4 5">
    <name type="scientific">Faecalibacter bovis</name>
    <dbReference type="NCBI Taxonomy" id="2898187"/>
    <lineage>
        <taxon>Bacteria</taxon>
        <taxon>Pseudomonadati</taxon>
        <taxon>Bacteroidota</taxon>
        <taxon>Flavobacteriia</taxon>
        <taxon>Flavobacteriales</taxon>
        <taxon>Weeksellaceae</taxon>
        <taxon>Faecalibacter</taxon>
    </lineage>
</organism>
<dbReference type="PANTHER" id="PTHR33619:SF3">
    <property type="entry name" value="POLYSACCHARIDE EXPORT PROTEIN GFCE-RELATED"/>
    <property type="match status" value="1"/>
</dbReference>
<dbReference type="PANTHER" id="PTHR33619">
    <property type="entry name" value="POLYSACCHARIDE EXPORT PROTEIN GFCE-RELATED"/>
    <property type="match status" value="1"/>
</dbReference>
<evidence type="ECO:0000313" key="4">
    <source>
        <dbReference type="EMBL" id="QTV04597.1"/>
    </source>
</evidence>
<keyword evidence="2" id="KW-1133">Transmembrane helix</keyword>
<feature type="transmembrane region" description="Helical" evidence="2">
    <location>
        <begin position="238"/>
        <end position="258"/>
    </location>
</feature>
<dbReference type="InterPro" id="IPR049712">
    <property type="entry name" value="Poly_export"/>
</dbReference>
<proteinExistence type="predicted"/>
<dbReference type="RefSeq" id="WP_230475222.1">
    <property type="nucleotide sequence ID" value="NZ_CP072842.1"/>
</dbReference>
<gene>
    <name evidence="4" type="ORF">J9309_07150</name>
</gene>
<evidence type="ECO:0000256" key="1">
    <source>
        <dbReference type="ARBA" id="ARBA00022729"/>
    </source>
</evidence>
<evidence type="ECO:0000313" key="5">
    <source>
        <dbReference type="Proteomes" id="UP000672011"/>
    </source>
</evidence>
<protein>
    <submittedName>
        <fullName evidence="4">Polysaccharide biosynthesis/export family protein</fullName>
    </submittedName>
</protein>
<keyword evidence="2" id="KW-0812">Transmembrane</keyword>
<dbReference type="PROSITE" id="PS51257">
    <property type="entry name" value="PROKAR_LIPOPROTEIN"/>
    <property type="match status" value="1"/>
</dbReference>
<feature type="domain" description="Polysaccharide export protein N-terminal" evidence="3">
    <location>
        <begin position="47"/>
        <end position="131"/>
    </location>
</feature>
<keyword evidence="5" id="KW-1185">Reference proteome</keyword>
<dbReference type="Pfam" id="PF02563">
    <property type="entry name" value="Poly_export"/>
    <property type="match status" value="1"/>
</dbReference>
<dbReference type="Gene3D" id="3.10.560.10">
    <property type="entry name" value="Outer membrane lipoprotein wza domain like"/>
    <property type="match status" value="1"/>
</dbReference>
<dbReference type="Proteomes" id="UP000672011">
    <property type="component" value="Chromosome"/>
</dbReference>
<reference evidence="5" key="2">
    <citation type="submission" date="2021-04" db="EMBL/GenBank/DDBJ databases">
        <title>Taxonomy of Flavobacteriaceae bacterium ZY171143.</title>
        <authorList>
            <person name="Li F."/>
        </authorList>
    </citation>
    <scope>NUCLEOTIDE SEQUENCE [LARGE SCALE GENOMIC DNA]</scope>
    <source>
        <strain evidence="5">ZY171143</strain>
    </source>
</reference>
<reference evidence="4 5" key="1">
    <citation type="journal article" date="2021" name="Int. J. Syst. Evol. Microbiol.">
        <title>Faecalibacter bovis sp. nov., isolated from cow faeces.</title>
        <authorList>
            <person name="Li F."/>
            <person name="Zhao W."/>
            <person name="Hong Q."/>
            <person name="Shao Q."/>
            <person name="Song J."/>
            <person name="Yang S."/>
        </authorList>
    </citation>
    <scope>NUCLEOTIDE SEQUENCE [LARGE SCALE GENOMIC DNA]</scope>
    <source>
        <strain evidence="4 5">ZY171143</strain>
    </source>
</reference>
<dbReference type="Gene3D" id="3.30.1950.10">
    <property type="entry name" value="wza like domain"/>
    <property type="match status" value="1"/>
</dbReference>
<evidence type="ECO:0000259" key="3">
    <source>
        <dbReference type="Pfam" id="PF02563"/>
    </source>
</evidence>
<dbReference type="InterPro" id="IPR003715">
    <property type="entry name" value="Poly_export_N"/>
</dbReference>
<keyword evidence="1" id="KW-0732">Signal</keyword>
<name>A0ABX7X9Q0_9FLAO</name>
<accession>A0ABX7X9Q0</accession>